<evidence type="ECO:0000256" key="4">
    <source>
        <dbReference type="PROSITE-ProRule" id="PRU00335"/>
    </source>
</evidence>
<proteinExistence type="predicted"/>
<feature type="DNA-binding region" description="H-T-H motif" evidence="4">
    <location>
        <begin position="33"/>
        <end position="52"/>
    </location>
</feature>
<dbReference type="PRINTS" id="PR00455">
    <property type="entry name" value="HTHTETR"/>
</dbReference>
<dbReference type="InterPro" id="IPR009057">
    <property type="entry name" value="Homeodomain-like_sf"/>
</dbReference>
<evidence type="ECO:0000256" key="1">
    <source>
        <dbReference type="ARBA" id="ARBA00023015"/>
    </source>
</evidence>
<reference evidence="7" key="1">
    <citation type="submission" date="2016-10" db="EMBL/GenBank/DDBJ databases">
        <authorList>
            <person name="Varghese N."/>
            <person name="Submissions S."/>
        </authorList>
    </citation>
    <scope>NUCLEOTIDE SEQUENCE [LARGE SCALE GENOMIC DNA]</scope>
    <source>
        <strain evidence="7">CGMCC 4.3525</strain>
    </source>
</reference>
<gene>
    <name evidence="6" type="ORF">SAMN05216188_13257</name>
</gene>
<keyword evidence="7" id="KW-1185">Reference proteome</keyword>
<accession>A0A1H9WD34</accession>
<evidence type="ECO:0000313" key="6">
    <source>
        <dbReference type="EMBL" id="SES31597.1"/>
    </source>
</evidence>
<dbReference type="GO" id="GO:0000976">
    <property type="term" value="F:transcription cis-regulatory region binding"/>
    <property type="evidence" value="ECO:0007669"/>
    <property type="project" value="TreeGrafter"/>
</dbReference>
<dbReference type="InterPro" id="IPR036271">
    <property type="entry name" value="Tet_transcr_reg_TetR-rel_C_sf"/>
</dbReference>
<keyword evidence="1" id="KW-0805">Transcription regulation</keyword>
<dbReference type="InterPro" id="IPR001647">
    <property type="entry name" value="HTH_TetR"/>
</dbReference>
<organism evidence="6 7">
    <name type="scientific">Lentzea xinjiangensis</name>
    <dbReference type="NCBI Taxonomy" id="402600"/>
    <lineage>
        <taxon>Bacteria</taxon>
        <taxon>Bacillati</taxon>
        <taxon>Actinomycetota</taxon>
        <taxon>Actinomycetes</taxon>
        <taxon>Pseudonocardiales</taxon>
        <taxon>Pseudonocardiaceae</taxon>
        <taxon>Lentzea</taxon>
    </lineage>
</organism>
<dbReference type="STRING" id="402600.SAMN05216188_13257"/>
<dbReference type="InterPro" id="IPR025996">
    <property type="entry name" value="MT1864/Rv1816-like_C"/>
</dbReference>
<dbReference type="PROSITE" id="PS50977">
    <property type="entry name" value="HTH_TETR_2"/>
    <property type="match status" value="1"/>
</dbReference>
<dbReference type="SUPFAM" id="SSF46689">
    <property type="entry name" value="Homeodomain-like"/>
    <property type="match status" value="1"/>
</dbReference>
<evidence type="ECO:0000256" key="2">
    <source>
        <dbReference type="ARBA" id="ARBA00023125"/>
    </source>
</evidence>
<dbReference type="Pfam" id="PF00440">
    <property type="entry name" value="TetR_N"/>
    <property type="match status" value="1"/>
</dbReference>
<dbReference type="InterPro" id="IPR050109">
    <property type="entry name" value="HTH-type_TetR-like_transc_reg"/>
</dbReference>
<dbReference type="GO" id="GO:0003700">
    <property type="term" value="F:DNA-binding transcription factor activity"/>
    <property type="evidence" value="ECO:0007669"/>
    <property type="project" value="TreeGrafter"/>
</dbReference>
<dbReference type="PANTHER" id="PTHR30055:SF220">
    <property type="entry name" value="TETR-FAMILY REGULATORY PROTEIN"/>
    <property type="match status" value="1"/>
</dbReference>
<keyword evidence="3" id="KW-0804">Transcription</keyword>
<dbReference type="Proteomes" id="UP000199352">
    <property type="component" value="Unassembled WGS sequence"/>
</dbReference>
<evidence type="ECO:0000256" key="3">
    <source>
        <dbReference type="ARBA" id="ARBA00023163"/>
    </source>
</evidence>
<dbReference type="PANTHER" id="PTHR30055">
    <property type="entry name" value="HTH-TYPE TRANSCRIPTIONAL REGULATOR RUTR"/>
    <property type="match status" value="1"/>
</dbReference>
<evidence type="ECO:0000313" key="7">
    <source>
        <dbReference type="Proteomes" id="UP000199352"/>
    </source>
</evidence>
<dbReference type="EMBL" id="FOFR01000032">
    <property type="protein sequence ID" value="SES31597.1"/>
    <property type="molecule type" value="Genomic_DNA"/>
</dbReference>
<dbReference type="OrthoDB" id="3173376at2"/>
<dbReference type="Gene3D" id="1.10.357.10">
    <property type="entry name" value="Tetracycline Repressor, domain 2"/>
    <property type="match status" value="1"/>
</dbReference>
<sequence length="197" mass="21328">MESKRGYHHGDLRNALLAATTELVRERGARGFSVSEAARRAGVSSSAPYRHFSDREAMLAAAALVGFHALGERFSSLPDERAFEARAAWIAVSYLRFAQEDPARFETMFASGIDKSRHEDLMRQAVVVQALLEAALGPFLDPAELVDRAAELWSLAHGVATLVLQGNLQHVVDAGRVESLAESAARSWAAGVASAQR</sequence>
<protein>
    <submittedName>
        <fullName evidence="6">Transcriptional regulator, TetR family</fullName>
    </submittedName>
</protein>
<keyword evidence="2 4" id="KW-0238">DNA-binding</keyword>
<name>A0A1H9WD34_9PSEU</name>
<dbReference type="RefSeq" id="WP_089961527.1">
    <property type="nucleotide sequence ID" value="NZ_FOFR01000032.1"/>
</dbReference>
<dbReference type="Pfam" id="PF13305">
    <property type="entry name" value="TetR_C_33"/>
    <property type="match status" value="1"/>
</dbReference>
<dbReference type="SUPFAM" id="SSF48498">
    <property type="entry name" value="Tetracyclin repressor-like, C-terminal domain"/>
    <property type="match status" value="1"/>
</dbReference>
<dbReference type="AlphaFoldDB" id="A0A1H9WD34"/>
<evidence type="ECO:0000259" key="5">
    <source>
        <dbReference type="PROSITE" id="PS50977"/>
    </source>
</evidence>
<feature type="domain" description="HTH tetR-type" evidence="5">
    <location>
        <begin position="10"/>
        <end position="70"/>
    </location>
</feature>